<proteinExistence type="predicted"/>
<evidence type="ECO:0000256" key="4">
    <source>
        <dbReference type="ARBA" id="ARBA00022679"/>
    </source>
</evidence>
<evidence type="ECO:0000313" key="11">
    <source>
        <dbReference type="Proteomes" id="UP000030428"/>
    </source>
</evidence>
<dbReference type="Gene3D" id="1.10.287.130">
    <property type="match status" value="1"/>
</dbReference>
<evidence type="ECO:0000256" key="2">
    <source>
        <dbReference type="ARBA" id="ARBA00012438"/>
    </source>
</evidence>
<dbReference type="SUPFAM" id="SSF55874">
    <property type="entry name" value="ATPase domain of HSP90 chaperone/DNA topoisomerase II/histidine kinase"/>
    <property type="match status" value="1"/>
</dbReference>
<dbReference type="PANTHER" id="PTHR42878:SF7">
    <property type="entry name" value="SENSOR HISTIDINE KINASE GLRK"/>
    <property type="match status" value="1"/>
</dbReference>
<dbReference type="Proteomes" id="UP000030428">
    <property type="component" value="Unassembled WGS sequence"/>
</dbReference>
<evidence type="ECO:0000313" key="10">
    <source>
        <dbReference type="EMBL" id="TGO03076.1"/>
    </source>
</evidence>
<keyword evidence="3" id="KW-0597">Phosphoprotein</keyword>
<dbReference type="PANTHER" id="PTHR42878">
    <property type="entry name" value="TWO-COMPONENT HISTIDINE KINASE"/>
    <property type="match status" value="1"/>
</dbReference>
<evidence type="ECO:0000256" key="7">
    <source>
        <dbReference type="ARBA" id="ARBA00022840"/>
    </source>
</evidence>
<dbReference type="Gene3D" id="3.30.565.10">
    <property type="entry name" value="Histidine kinase-like ATPase, C-terminal domain"/>
    <property type="match status" value="1"/>
</dbReference>
<dbReference type="PROSITE" id="PS50109">
    <property type="entry name" value="HIS_KIN"/>
    <property type="match status" value="1"/>
</dbReference>
<keyword evidence="5" id="KW-0547">Nucleotide-binding</keyword>
<dbReference type="InterPro" id="IPR036890">
    <property type="entry name" value="HATPase_C_sf"/>
</dbReference>
<organism evidence="10 11">
    <name type="scientific">Candidatus Thiomargarita nelsonii</name>
    <dbReference type="NCBI Taxonomy" id="1003181"/>
    <lineage>
        <taxon>Bacteria</taxon>
        <taxon>Pseudomonadati</taxon>
        <taxon>Pseudomonadota</taxon>
        <taxon>Gammaproteobacteria</taxon>
        <taxon>Thiotrichales</taxon>
        <taxon>Thiotrichaceae</taxon>
        <taxon>Thiomargarita</taxon>
    </lineage>
</organism>
<dbReference type="InterPro" id="IPR003661">
    <property type="entry name" value="HisK_dim/P_dom"/>
</dbReference>
<protein>
    <recommendedName>
        <fullName evidence="2">histidine kinase</fullName>
        <ecNumber evidence="2">2.7.13.3</ecNumber>
    </recommendedName>
</protein>
<dbReference type="SUPFAM" id="SSF47384">
    <property type="entry name" value="Homodimeric domain of signal transducing histidine kinase"/>
    <property type="match status" value="1"/>
</dbReference>
<accession>A0A4E0RIM7</accession>
<keyword evidence="8" id="KW-0902">Two-component regulatory system</keyword>
<dbReference type="SMART" id="SM00388">
    <property type="entry name" value="HisKA"/>
    <property type="match status" value="1"/>
</dbReference>
<dbReference type="InterPro" id="IPR004358">
    <property type="entry name" value="Sig_transdc_His_kin-like_C"/>
</dbReference>
<dbReference type="PRINTS" id="PR00344">
    <property type="entry name" value="BCTRLSENSOR"/>
</dbReference>
<dbReference type="EMBL" id="JSZA02000044">
    <property type="protein sequence ID" value="TGO03076.1"/>
    <property type="molecule type" value="Genomic_DNA"/>
</dbReference>
<gene>
    <name evidence="10" type="ORF">PN36_13420</name>
</gene>
<feature type="domain" description="Histidine kinase" evidence="9">
    <location>
        <begin position="42"/>
        <end position="253"/>
    </location>
</feature>
<keyword evidence="11" id="KW-1185">Reference proteome</keyword>
<dbReference type="AlphaFoldDB" id="A0A4E0RIM7"/>
<evidence type="ECO:0000256" key="6">
    <source>
        <dbReference type="ARBA" id="ARBA00022777"/>
    </source>
</evidence>
<dbReference type="InterPro" id="IPR005467">
    <property type="entry name" value="His_kinase_dom"/>
</dbReference>
<dbReference type="CDD" id="cd00082">
    <property type="entry name" value="HisKA"/>
    <property type="match status" value="1"/>
</dbReference>
<reference evidence="10 11" key="1">
    <citation type="journal article" date="2016" name="Front. Microbiol.">
        <title>Single-Cell (Meta-)Genomics of a Dimorphic Candidatus Thiomargarita nelsonii Reveals Genomic Plasticity.</title>
        <authorList>
            <person name="Flood B.E."/>
            <person name="Fliss P."/>
            <person name="Jones D.S."/>
            <person name="Dick G.J."/>
            <person name="Jain S."/>
            <person name="Kaster A.K."/>
            <person name="Winkel M."/>
            <person name="Mussmann M."/>
            <person name="Bailey J."/>
        </authorList>
    </citation>
    <scope>NUCLEOTIDE SEQUENCE [LARGE SCALE GENOMIC DNA]</scope>
    <source>
        <strain evidence="10">Hydrate Ridge</strain>
    </source>
</reference>
<dbReference type="InterPro" id="IPR003594">
    <property type="entry name" value="HATPase_dom"/>
</dbReference>
<dbReference type="GO" id="GO:0007234">
    <property type="term" value="P:osmosensory signaling via phosphorelay pathway"/>
    <property type="evidence" value="ECO:0007669"/>
    <property type="project" value="TreeGrafter"/>
</dbReference>
<keyword evidence="6" id="KW-0418">Kinase</keyword>
<dbReference type="EC" id="2.7.13.3" evidence="2"/>
<dbReference type="GO" id="GO:0000156">
    <property type="term" value="F:phosphorelay response regulator activity"/>
    <property type="evidence" value="ECO:0007669"/>
    <property type="project" value="TreeGrafter"/>
</dbReference>
<name>A0A4E0RIM7_9GAMM</name>
<sequence length="253" mass="28586">MPIKSEWNPRQQIAALECENALLRAELEKNRKWIYLGSMATTVAHEFSQPIHIIRAATSAGLDDIKDNLFEQNEIKPLLERISRQTGRLQKLLQNFRQFARDKNDPETVNLNQLLEQTIETHFEAEFKNDNIKLVRQLEPGQIISATNPFQLQAVLNILLTNAKKALEGRKNAKVWVKTFRSQSNQVGFSVEDNGAGLAPEYRQHLFEPFVSTTGMGLGLYLAQSLIKELKGQLRYEDRVGGGAGFIVTLPTG</sequence>
<evidence type="ECO:0000259" key="9">
    <source>
        <dbReference type="PROSITE" id="PS50109"/>
    </source>
</evidence>
<keyword evidence="4" id="KW-0808">Transferase</keyword>
<evidence type="ECO:0000256" key="5">
    <source>
        <dbReference type="ARBA" id="ARBA00022741"/>
    </source>
</evidence>
<dbReference type="InterPro" id="IPR050351">
    <property type="entry name" value="BphY/WalK/GraS-like"/>
</dbReference>
<evidence type="ECO:0000256" key="3">
    <source>
        <dbReference type="ARBA" id="ARBA00022553"/>
    </source>
</evidence>
<dbReference type="GO" id="GO:0030295">
    <property type="term" value="F:protein kinase activator activity"/>
    <property type="evidence" value="ECO:0007669"/>
    <property type="project" value="TreeGrafter"/>
</dbReference>
<comment type="catalytic activity">
    <reaction evidence="1">
        <text>ATP + protein L-histidine = ADP + protein N-phospho-L-histidine.</text>
        <dbReference type="EC" id="2.7.13.3"/>
    </reaction>
</comment>
<evidence type="ECO:0000256" key="1">
    <source>
        <dbReference type="ARBA" id="ARBA00000085"/>
    </source>
</evidence>
<keyword evidence="7" id="KW-0067">ATP-binding</keyword>
<comment type="caution">
    <text evidence="10">The sequence shown here is derived from an EMBL/GenBank/DDBJ whole genome shotgun (WGS) entry which is preliminary data.</text>
</comment>
<dbReference type="Pfam" id="PF02518">
    <property type="entry name" value="HATPase_c"/>
    <property type="match status" value="1"/>
</dbReference>
<dbReference type="GO" id="GO:0005524">
    <property type="term" value="F:ATP binding"/>
    <property type="evidence" value="ECO:0007669"/>
    <property type="project" value="UniProtKB-KW"/>
</dbReference>
<evidence type="ECO:0000256" key="8">
    <source>
        <dbReference type="ARBA" id="ARBA00023012"/>
    </source>
</evidence>
<dbReference type="SMART" id="SM00387">
    <property type="entry name" value="HATPase_c"/>
    <property type="match status" value="1"/>
</dbReference>
<dbReference type="Pfam" id="PF00512">
    <property type="entry name" value="HisKA"/>
    <property type="match status" value="1"/>
</dbReference>
<dbReference type="InterPro" id="IPR036097">
    <property type="entry name" value="HisK_dim/P_sf"/>
</dbReference>
<dbReference type="GO" id="GO:0000155">
    <property type="term" value="F:phosphorelay sensor kinase activity"/>
    <property type="evidence" value="ECO:0007669"/>
    <property type="project" value="InterPro"/>
</dbReference>